<gene>
    <name evidence="2" type="ORF">ACFOKC_10045</name>
</gene>
<sequence>MDRTRAGGVALTAAGVAGYVAGVLAPYPGRAFSVTAVIVGITLASIGSGSEVPR</sequence>
<proteinExistence type="predicted"/>
<reference evidence="2 3" key="1">
    <citation type="journal article" date="2019" name="Int. J. Syst. Evol. Microbiol.">
        <title>The Global Catalogue of Microorganisms (GCM) 10K type strain sequencing project: providing services to taxonomists for standard genome sequencing and annotation.</title>
        <authorList>
            <consortium name="The Broad Institute Genomics Platform"/>
            <consortium name="The Broad Institute Genome Sequencing Center for Infectious Disease"/>
            <person name="Wu L."/>
            <person name="Ma J."/>
        </authorList>
    </citation>
    <scope>NUCLEOTIDE SEQUENCE [LARGE SCALE GENOMIC DNA]</scope>
    <source>
        <strain evidence="2 3">CGMCC 1.12562</strain>
    </source>
</reference>
<name>A0ABD5NFQ9_9EURY</name>
<organism evidence="2 3">
    <name type="scientific">Halobacterium litoreum</name>
    <dbReference type="NCBI Taxonomy" id="2039234"/>
    <lineage>
        <taxon>Archaea</taxon>
        <taxon>Methanobacteriati</taxon>
        <taxon>Methanobacteriota</taxon>
        <taxon>Stenosarchaea group</taxon>
        <taxon>Halobacteria</taxon>
        <taxon>Halobacteriales</taxon>
        <taxon>Halobacteriaceae</taxon>
        <taxon>Halobacterium</taxon>
    </lineage>
</organism>
<comment type="caution">
    <text evidence="2">The sequence shown here is derived from an EMBL/GenBank/DDBJ whole genome shotgun (WGS) entry which is preliminary data.</text>
</comment>
<keyword evidence="1" id="KW-1133">Transmembrane helix</keyword>
<keyword evidence="3" id="KW-1185">Reference proteome</keyword>
<protein>
    <submittedName>
        <fullName evidence="2">Uncharacterized protein</fullName>
    </submittedName>
</protein>
<keyword evidence="1" id="KW-0812">Transmembrane</keyword>
<dbReference type="Proteomes" id="UP001595660">
    <property type="component" value="Unassembled WGS sequence"/>
</dbReference>
<dbReference type="AlphaFoldDB" id="A0ABD5NFQ9"/>
<dbReference type="EMBL" id="JBHRWN010000002">
    <property type="protein sequence ID" value="MFC3478062.1"/>
    <property type="molecule type" value="Genomic_DNA"/>
</dbReference>
<evidence type="ECO:0000313" key="2">
    <source>
        <dbReference type="EMBL" id="MFC3478062.1"/>
    </source>
</evidence>
<accession>A0ABD5NFQ9</accession>
<evidence type="ECO:0000313" key="3">
    <source>
        <dbReference type="Proteomes" id="UP001595660"/>
    </source>
</evidence>
<feature type="transmembrane region" description="Helical" evidence="1">
    <location>
        <begin position="32"/>
        <end position="50"/>
    </location>
</feature>
<dbReference type="GeneID" id="69118936"/>
<dbReference type="RefSeq" id="WP_232570820.1">
    <property type="nucleotide sequence ID" value="NZ_CP089466.1"/>
</dbReference>
<evidence type="ECO:0000256" key="1">
    <source>
        <dbReference type="SAM" id="Phobius"/>
    </source>
</evidence>
<keyword evidence="1" id="KW-0472">Membrane</keyword>